<dbReference type="OrthoDB" id="5296at2759"/>
<evidence type="ECO:0008006" key="3">
    <source>
        <dbReference type="Google" id="ProtNLM"/>
    </source>
</evidence>
<proteinExistence type="predicted"/>
<dbReference type="InterPro" id="IPR052184">
    <property type="entry name" value="SDR_enzymes"/>
</dbReference>
<dbReference type="Pfam" id="PF00106">
    <property type="entry name" value="adh_short"/>
    <property type="match status" value="1"/>
</dbReference>
<dbReference type="SUPFAM" id="SSF51735">
    <property type="entry name" value="NAD(P)-binding Rossmann-fold domains"/>
    <property type="match status" value="1"/>
</dbReference>
<dbReference type="PANTHER" id="PTHR45458">
    <property type="entry name" value="SHORT-CHAIN DEHYDROGENASE/REDUCTASE SDR"/>
    <property type="match status" value="1"/>
</dbReference>
<protein>
    <recommendedName>
        <fullName evidence="3">NAD(P)-binding protein</fullName>
    </recommendedName>
</protein>
<dbReference type="InterPro" id="IPR002347">
    <property type="entry name" value="SDR_fam"/>
</dbReference>
<gene>
    <name evidence="1" type="ORF">A0O28_0093330</name>
</gene>
<reference evidence="1 2" key="1">
    <citation type="submission" date="2016-04" db="EMBL/GenBank/DDBJ databases">
        <title>Multiple horizontal gene transfer events from other fungi enriched the ability of the initially mycotrophic fungus Trichoderma (Ascomycota) to feed on dead plant biomass.</title>
        <authorList>
            <person name="Atanasova L."/>
            <person name="Chenthamara K."/>
            <person name="Zhang J."/>
            <person name="Grujic M."/>
            <person name="Henrissat B."/>
            <person name="Kuo A."/>
            <person name="Aertz A."/>
            <person name="Salamov A."/>
            <person name="Lipzen A."/>
            <person name="Labutti K."/>
            <person name="Barry K."/>
            <person name="Miao Y."/>
            <person name="Rahimi M.J."/>
            <person name="Shen Q."/>
            <person name="Grigoriev I.V."/>
            <person name="Kubicek C.P."/>
            <person name="Druzhinina I.S."/>
        </authorList>
    </citation>
    <scope>NUCLEOTIDE SEQUENCE [LARGE SCALE GENOMIC DNA]</scope>
    <source>
        <strain evidence="1 2">NJAU 4742</strain>
    </source>
</reference>
<name>A0A1T3CXI3_9HYPO</name>
<dbReference type="PANTHER" id="PTHR45458:SF3">
    <property type="entry name" value="CHAIN DEHYDROGENASE (ATSC), PUTATIVE-RELATED"/>
    <property type="match status" value="1"/>
</dbReference>
<comment type="caution">
    <text evidence="1">The sequence shown here is derived from an EMBL/GenBank/DDBJ whole genome shotgun (WGS) entry which is preliminary data.</text>
</comment>
<evidence type="ECO:0000313" key="2">
    <source>
        <dbReference type="Proteomes" id="UP000191004"/>
    </source>
</evidence>
<keyword evidence="2" id="KW-1185">Reference proteome</keyword>
<evidence type="ECO:0000313" key="1">
    <source>
        <dbReference type="EMBL" id="OPB45766.1"/>
    </source>
</evidence>
<dbReference type="Gene3D" id="3.40.50.720">
    <property type="entry name" value="NAD(P)-binding Rossmann-like Domain"/>
    <property type="match status" value="1"/>
</dbReference>
<organism evidence="1 2">
    <name type="scientific">Trichoderma guizhouense</name>
    <dbReference type="NCBI Taxonomy" id="1491466"/>
    <lineage>
        <taxon>Eukaryota</taxon>
        <taxon>Fungi</taxon>
        <taxon>Dikarya</taxon>
        <taxon>Ascomycota</taxon>
        <taxon>Pezizomycotina</taxon>
        <taxon>Sordariomycetes</taxon>
        <taxon>Hypocreomycetidae</taxon>
        <taxon>Hypocreales</taxon>
        <taxon>Hypocreaceae</taxon>
        <taxon>Trichoderma</taxon>
    </lineage>
</organism>
<dbReference type="AlphaFoldDB" id="A0A1T3CXI3"/>
<dbReference type="PRINTS" id="PR00081">
    <property type="entry name" value="GDHRDH"/>
</dbReference>
<dbReference type="EMBL" id="LVVK01000004">
    <property type="protein sequence ID" value="OPB45766.1"/>
    <property type="molecule type" value="Genomic_DNA"/>
</dbReference>
<accession>A0A1T3CXI3</accession>
<dbReference type="InterPro" id="IPR036291">
    <property type="entry name" value="NAD(P)-bd_dom_sf"/>
</dbReference>
<sequence length="270" mass="28844">MPSYLVTGASRGLGYGMIKVLASDPLNKVIGLVRDATATRARLSADNISNVHIVAADITDDKALKEAAEETKRFLGDAGLDVLINNAAYVSKATELKNFKDFEHDVPAVLEDAQQSFEINVVGVLKTIFAFLPLVREGKLKKIVGISSGMGDIEFINSLKLANAAPYAISKAALTTMFAKFNAAYQDEGLLFFTICPGLVDTAEGNTTLSSDDSLRLQAIMAKFNDYAPGFKAMDPVTAAESSLAAVARSTLETGHGGSFLSHNGTKRWM</sequence>
<dbReference type="Proteomes" id="UP000191004">
    <property type="component" value="Unassembled WGS sequence"/>
</dbReference>
<dbReference type="GO" id="GO:0016616">
    <property type="term" value="F:oxidoreductase activity, acting on the CH-OH group of donors, NAD or NADP as acceptor"/>
    <property type="evidence" value="ECO:0007669"/>
    <property type="project" value="TreeGrafter"/>
</dbReference>